<dbReference type="AlphaFoldDB" id="A0A0F9BK91"/>
<dbReference type="EMBL" id="LAZR01048837">
    <property type="protein sequence ID" value="KKK91024.1"/>
    <property type="molecule type" value="Genomic_DNA"/>
</dbReference>
<protein>
    <recommendedName>
        <fullName evidence="2">PARP-type domain-containing protein</fullName>
    </recommendedName>
</protein>
<accession>A0A0F9BK91</accession>
<gene>
    <name evidence="1" type="ORF">LCGC14_2717130</name>
</gene>
<evidence type="ECO:0008006" key="2">
    <source>
        <dbReference type="Google" id="ProtNLM"/>
    </source>
</evidence>
<organism evidence="1">
    <name type="scientific">marine sediment metagenome</name>
    <dbReference type="NCBI Taxonomy" id="412755"/>
    <lineage>
        <taxon>unclassified sequences</taxon>
        <taxon>metagenomes</taxon>
        <taxon>ecological metagenomes</taxon>
    </lineage>
</organism>
<comment type="caution">
    <text evidence="1">The sequence shown here is derived from an EMBL/GenBank/DDBJ whole genome shotgun (WGS) entry which is preliminary data.</text>
</comment>
<reference evidence="1" key="1">
    <citation type="journal article" date="2015" name="Nature">
        <title>Complex archaea that bridge the gap between prokaryotes and eukaryotes.</title>
        <authorList>
            <person name="Spang A."/>
            <person name="Saw J.H."/>
            <person name="Jorgensen S.L."/>
            <person name="Zaremba-Niedzwiedzka K."/>
            <person name="Martijn J."/>
            <person name="Lind A.E."/>
            <person name="van Eijk R."/>
            <person name="Schleper C."/>
            <person name="Guy L."/>
            <person name="Ettema T.J."/>
        </authorList>
    </citation>
    <scope>NUCLEOTIDE SEQUENCE</scope>
</reference>
<evidence type="ECO:0000313" key="1">
    <source>
        <dbReference type="EMBL" id="KKK91024.1"/>
    </source>
</evidence>
<name>A0A0F9BK91_9ZZZZ</name>
<sequence>METTEEEKERLIEIGYTFVYPKRTPNCKICGEQLWENSWKYWKTKQLISWYHDECIMNSPTVQKRIKENDRES</sequence>
<proteinExistence type="predicted"/>